<gene>
    <name evidence="1" type="ORF">A3C16_03895</name>
</gene>
<comment type="caution">
    <text evidence="1">The sequence shown here is derived from an EMBL/GenBank/DDBJ whole genome shotgun (WGS) entry which is preliminary data.</text>
</comment>
<protein>
    <submittedName>
        <fullName evidence="1">Uncharacterized protein</fullName>
    </submittedName>
</protein>
<evidence type="ECO:0000313" key="1">
    <source>
        <dbReference type="EMBL" id="OHA03928.1"/>
    </source>
</evidence>
<organism evidence="1 2">
    <name type="scientific">Candidatus Sungbacteria bacterium RIFCSPHIGHO2_02_FULL_51_29</name>
    <dbReference type="NCBI Taxonomy" id="1802273"/>
    <lineage>
        <taxon>Bacteria</taxon>
        <taxon>Candidatus Sungiibacteriota</taxon>
    </lineage>
</organism>
<accession>A0A1G2KWZ7</accession>
<dbReference type="Proteomes" id="UP000177811">
    <property type="component" value="Unassembled WGS sequence"/>
</dbReference>
<dbReference type="AlphaFoldDB" id="A0A1G2KWZ7"/>
<proteinExistence type="predicted"/>
<sequence>MAQRKATIEDLAGMMKRGFDDVTSRMATKQDVSILRDEVARVGDDTRDIKMTLGPLVRTVAALENDVRTLHMRVNRLEKKAGMAR</sequence>
<name>A0A1G2KWZ7_9BACT</name>
<reference evidence="1 2" key="1">
    <citation type="journal article" date="2016" name="Nat. Commun.">
        <title>Thousands of microbial genomes shed light on interconnected biogeochemical processes in an aquifer system.</title>
        <authorList>
            <person name="Anantharaman K."/>
            <person name="Brown C.T."/>
            <person name="Hug L.A."/>
            <person name="Sharon I."/>
            <person name="Castelle C.J."/>
            <person name="Probst A.J."/>
            <person name="Thomas B.C."/>
            <person name="Singh A."/>
            <person name="Wilkins M.J."/>
            <person name="Karaoz U."/>
            <person name="Brodie E.L."/>
            <person name="Williams K.H."/>
            <person name="Hubbard S.S."/>
            <person name="Banfield J.F."/>
        </authorList>
    </citation>
    <scope>NUCLEOTIDE SEQUENCE [LARGE SCALE GENOMIC DNA]</scope>
</reference>
<dbReference type="EMBL" id="MHQL01000005">
    <property type="protein sequence ID" value="OHA03928.1"/>
    <property type="molecule type" value="Genomic_DNA"/>
</dbReference>
<evidence type="ECO:0000313" key="2">
    <source>
        <dbReference type="Proteomes" id="UP000177811"/>
    </source>
</evidence>